<gene>
    <name evidence="1" type="ORF">T459_09231</name>
</gene>
<proteinExistence type="predicted"/>
<evidence type="ECO:0000313" key="2">
    <source>
        <dbReference type="Proteomes" id="UP000222542"/>
    </source>
</evidence>
<dbReference type="AlphaFoldDB" id="A0A2G2ZYS3"/>
<name>A0A2G2ZYS3_CAPAN</name>
<reference evidence="1 2" key="2">
    <citation type="journal article" date="2017" name="Genome Biol.">
        <title>New reference genome sequences of hot pepper reveal the massive evolution of plant disease-resistance genes by retroduplication.</title>
        <authorList>
            <person name="Kim S."/>
            <person name="Park J."/>
            <person name="Yeom S.I."/>
            <person name="Kim Y.M."/>
            <person name="Seo E."/>
            <person name="Kim K.T."/>
            <person name="Kim M.S."/>
            <person name="Lee J.M."/>
            <person name="Cheong K."/>
            <person name="Shin H.S."/>
            <person name="Kim S.B."/>
            <person name="Han K."/>
            <person name="Lee J."/>
            <person name="Park M."/>
            <person name="Lee H.A."/>
            <person name="Lee H.Y."/>
            <person name="Lee Y."/>
            <person name="Oh S."/>
            <person name="Lee J.H."/>
            <person name="Choi E."/>
            <person name="Choi E."/>
            <person name="Lee S.E."/>
            <person name="Jeon J."/>
            <person name="Kim H."/>
            <person name="Choi G."/>
            <person name="Song H."/>
            <person name="Lee J."/>
            <person name="Lee S.C."/>
            <person name="Kwon J.K."/>
            <person name="Lee H.Y."/>
            <person name="Koo N."/>
            <person name="Hong Y."/>
            <person name="Kim R.W."/>
            <person name="Kang W.H."/>
            <person name="Huh J.H."/>
            <person name="Kang B.C."/>
            <person name="Yang T.J."/>
            <person name="Lee Y.H."/>
            <person name="Bennetzen J.L."/>
            <person name="Choi D."/>
        </authorList>
    </citation>
    <scope>NUCLEOTIDE SEQUENCE [LARGE SCALE GENOMIC DNA]</scope>
    <source>
        <strain evidence="2">cv. CM334</strain>
    </source>
</reference>
<comment type="caution">
    <text evidence="1">The sequence shown here is derived from an EMBL/GenBank/DDBJ whole genome shotgun (WGS) entry which is preliminary data.</text>
</comment>
<sequence length="488" mass="54967">MGSNSKMFAESTLTELVERNNANRRAPMDGISRIVVDLKQFQRWCEDCTCSINYQCNSCVYGCVRSVNCQCCFCLDVCSREMNEGETQAEVFEECPQRVESEVLLDLHSIQNANTKKTEILNSHLDSRLYVLAIEDTRPKLMGLNDLSSYFNAEKDILAAFWVPRATIGSLHMFWVYTFVIGLILGSKAINSSVEKSEDLEKCASTLIEIEGAEISKPTDKSSEFMRYIVAAHVNVEVEGKTYVYLLVNELNLQIIDEIFLAGEQIFIKVLVKTKIKEMKLSSAQGCFFRVKTMNTPSKVHGQILSVVVNWTSKLLYLVVNIGLRDTGTQSDLVENDVAFVGRLDAYDNLAKLMQKSVPKTRRVLMMQNLLSLPFDPGGTILKYHTIVETVVYLSACYVKWGVYWTAASARQCVRVVLTSMVDLEMGSWTTYFLSNITSSASLRGGVTKVRKVAIDLQLTFYPGGVLMGLEKGTEFMKNFCRLRDSRL</sequence>
<accession>A0A2G2ZYS3</accession>
<organism evidence="1 2">
    <name type="scientific">Capsicum annuum</name>
    <name type="common">Capsicum pepper</name>
    <dbReference type="NCBI Taxonomy" id="4072"/>
    <lineage>
        <taxon>Eukaryota</taxon>
        <taxon>Viridiplantae</taxon>
        <taxon>Streptophyta</taxon>
        <taxon>Embryophyta</taxon>
        <taxon>Tracheophyta</taxon>
        <taxon>Spermatophyta</taxon>
        <taxon>Magnoliopsida</taxon>
        <taxon>eudicotyledons</taxon>
        <taxon>Gunneridae</taxon>
        <taxon>Pentapetalae</taxon>
        <taxon>asterids</taxon>
        <taxon>lamiids</taxon>
        <taxon>Solanales</taxon>
        <taxon>Solanaceae</taxon>
        <taxon>Solanoideae</taxon>
        <taxon>Capsiceae</taxon>
        <taxon>Capsicum</taxon>
    </lineage>
</organism>
<dbReference type="EMBL" id="AYRZ02000003">
    <property type="protein sequence ID" value="PHT87125.1"/>
    <property type="molecule type" value="Genomic_DNA"/>
</dbReference>
<keyword evidence="2" id="KW-1185">Reference proteome</keyword>
<evidence type="ECO:0000313" key="1">
    <source>
        <dbReference type="EMBL" id="PHT87125.1"/>
    </source>
</evidence>
<dbReference type="Gramene" id="PHT87125">
    <property type="protein sequence ID" value="PHT87125"/>
    <property type="gene ID" value="T459_09231"/>
</dbReference>
<reference evidence="1 2" key="1">
    <citation type="journal article" date="2014" name="Nat. Genet.">
        <title>Genome sequence of the hot pepper provides insights into the evolution of pungency in Capsicum species.</title>
        <authorList>
            <person name="Kim S."/>
            <person name="Park M."/>
            <person name="Yeom S.I."/>
            <person name="Kim Y.M."/>
            <person name="Lee J.M."/>
            <person name="Lee H.A."/>
            <person name="Seo E."/>
            <person name="Choi J."/>
            <person name="Cheong K."/>
            <person name="Kim K.T."/>
            <person name="Jung K."/>
            <person name="Lee G.W."/>
            <person name="Oh S.K."/>
            <person name="Bae C."/>
            <person name="Kim S.B."/>
            <person name="Lee H.Y."/>
            <person name="Kim S.Y."/>
            <person name="Kim M.S."/>
            <person name="Kang B.C."/>
            <person name="Jo Y.D."/>
            <person name="Yang H.B."/>
            <person name="Jeong H.J."/>
            <person name="Kang W.H."/>
            <person name="Kwon J.K."/>
            <person name="Shin C."/>
            <person name="Lim J.Y."/>
            <person name="Park J.H."/>
            <person name="Huh J.H."/>
            <person name="Kim J.S."/>
            <person name="Kim B.D."/>
            <person name="Cohen O."/>
            <person name="Paran I."/>
            <person name="Suh M.C."/>
            <person name="Lee S.B."/>
            <person name="Kim Y.K."/>
            <person name="Shin Y."/>
            <person name="Noh S.J."/>
            <person name="Park J."/>
            <person name="Seo Y.S."/>
            <person name="Kwon S.Y."/>
            <person name="Kim H.A."/>
            <person name="Park J.M."/>
            <person name="Kim H.J."/>
            <person name="Choi S.B."/>
            <person name="Bosland P.W."/>
            <person name="Reeves G."/>
            <person name="Jo S.H."/>
            <person name="Lee B.W."/>
            <person name="Cho H.T."/>
            <person name="Choi H.S."/>
            <person name="Lee M.S."/>
            <person name="Yu Y."/>
            <person name="Do Choi Y."/>
            <person name="Park B.S."/>
            <person name="van Deynze A."/>
            <person name="Ashrafi H."/>
            <person name="Hill T."/>
            <person name="Kim W.T."/>
            <person name="Pai H.S."/>
            <person name="Ahn H.K."/>
            <person name="Yeam I."/>
            <person name="Giovannoni J.J."/>
            <person name="Rose J.K."/>
            <person name="Sorensen I."/>
            <person name="Lee S.J."/>
            <person name="Kim R.W."/>
            <person name="Choi I.Y."/>
            <person name="Choi B.S."/>
            <person name="Lim J.S."/>
            <person name="Lee Y.H."/>
            <person name="Choi D."/>
        </authorList>
    </citation>
    <scope>NUCLEOTIDE SEQUENCE [LARGE SCALE GENOMIC DNA]</scope>
    <source>
        <strain evidence="2">cv. CM334</strain>
    </source>
</reference>
<dbReference type="Proteomes" id="UP000222542">
    <property type="component" value="Unassembled WGS sequence"/>
</dbReference>
<protein>
    <submittedName>
        <fullName evidence="1">Uncharacterized protein</fullName>
    </submittedName>
</protein>